<dbReference type="Proteomes" id="UP000314294">
    <property type="component" value="Unassembled WGS sequence"/>
</dbReference>
<evidence type="ECO:0000313" key="2">
    <source>
        <dbReference type="EMBL" id="TNN52752.1"/>
    </source>
</evidence>
<name>A0A4Z2GJ53_9TELE</name>
<keyword evidence="3" id="KW-1185">Reference proteome</keyword>
<reference evidence="2 3" key="1">
    <citation type="submission" date="2019-03" db="EMBL/GenBank/DDBJ databases">
        <title>First draft genome of Liparis tanakae, snailfish: a comprehensive survey of snailfish specific genes.</title>
        <authorList>
            <person name="Kim W."/>
            <person name="Song I."/>
            <person name="Jeong J.-H."/>
            <person name="Kim D."/>
            <person name="Kim S."/>
            <person name="Ryu S."/>
            <person name="Song J.Y."/>
            <person name="Lee S.K."/>
        </authorList>
    </citation>
    <scope>NUCLEOTIDE SEQUENCE [LARGE SCALE GENOMIC DNA]</scope>
    <source>
        <tissue evidence="2">Muscle</tissue>
    </source>
</reference>
<evidence type="ECO:0000256" key="1">
    <source>
        <dbReference type="SAM" id="MobiDB-lite"/>
    </source>
</evidence>
<dbReference type="EMBL" id="SRLO01000537">
    <property type="protein sequence ID" value="TNN52752.1"/>
    <property type="molecule type" value="Genomic_DNA"/>
</dbReference>
<sequence>MEMKAKWPLPSQSRDPDSDGEKGSEWGGGGQRVTPVCTDTEGENGFREYAHKSCCGTSTVWV</sequence>
<accession>A0A4Z2GJ53</accession>
<dbReference type="AlphaFoldDB" id="A0A4Z2GJ53"/>
<evidence type="ECO:0000313" key="3">
    <source>
        <dbReference type="Proteomes" id="UP000314294"/>
    </source>
</evidence>
<proteinExistence type="predicted"/>
<gene>
    <name evidence="2" type="ORF">EYF80_037056</name>
</gene>
<protein>
    <submittedName>
        <fullName evidence="2">Uncharacterized protein</fullName>
    </submittedName>
</protein>
<organism evidence="2 3">
    <name type="scientific">Liparis tanakae</name>
    <name type="common">Tanaka's snailfish</name>
    <dbReference type="NCBI Taxonomy" id="230148"/>
    <lineage>
        <taxon>Eukaryota</taxon>
        <taxon>Metazoa</taxon>
        <taxon>Chordata</taxon>
        <taxon>Craniata</taxon>
        <taxon>Vertebrata</taxon>
        <taxon>Euteleostomi</taxon>
        <taxon>Actinopterygii</taxon>
        <taxon>Neopterygii</taxon>
        <taxon>Teleostei</taxon>
        <taxon>Neoteleostei</taxon>
        <taxon>Acanthomorphata</taxon>
        <taxon>Eupercaria</taxon>
        <taxon>Perciformes</taxon>
        <taxon>Cottioidei</taxon>
        <taxon>Cottales</taxon>
        <taxon>Liparidae</taxon>
        <taxon>Liparis</taxon>
    </lineage>
</organism>
<comment type="caution">
    <text evidence="2">The sequence shown here is derived from an EMBL/GenBank/DDBJ whole genome shotgun (WGS) entry which is preliminary data.</text>
</comment>
<feature type="compositionally biased region" description="Basic and acidic residues" evidence="1">
    <location>
        <begin position="14"/>
        <end position="24"/>
    </location>
</feature>
<feature type="region of interest" description="Disordered" evidence="1">
    <location>
        <begin position="1"/>
        <end position="36"/>
    </location>
</feature>